<comment type="caution">
    <text evidence="2">The sequence shown here is derived from an EMBL/GenBank/DDBJ whole genome shotgun (WGS) entry which is preliminary data.</text>
</comment>
<keyword evidence="1" id="KW-0812">Transmembrane</keyword>
<sequence length="276" mass="30515">MKKKLVSLIEFVISWIEAPLSIKLYSLAMMFGIIFVIYAFVEPLESLNSLPNLILLGLAKFFSGLALLLEMYAWATRIKTWQDSSWALRGVLAGVLAMSLAFSAAYASTIVNEVTGAPPSLFPYTIAFLTPLSALAILLMVLMLVYVVVIAQALLVGLQSMVKSVLPTVMPRFKGGSALWLHLVIYMRILGVVTLVSGILQLIPWYESGLKSVGWVFAARYEMYAHDPCVIPGAEEHIIRRDDDSVLVVSNRQAFMTPFERRRCAKDHGLPSTAAK</sequence>
<evidence type="ECO:0000256" key="1">
    <source>
        <dbReference type="SAM" id="Phobius"/>
    </source>
</evidence>
<feature type="transmembrane region" description="Helical" evidence="1">
    <location>
        <begin position="53"/>
        <end position="74"/>
    </location>
</feature>
<dbReference type="RefSeq" id="WP_150596409.1">
    <property type="nucleotide sequence ID" value="NZ_CABVIJ010000005.1"/>
</dbReference>
<name>A0ABD7VCW5_PSEFL</name>
<feature type="transmembrane region" description="Helical" evidence="1">
    <location>
        <begin position="126"/>
        <end position="158"/>
    </location>
</feature>
<keyword evidence="1" id="KW-1133">Transmembrane helix</keyword>
<feature type="transmembrane region" description="Helical" evidence="1">
    <location>
        <begin position="179"/>
        <end position="203"/>
    </location>
</feature>
<gene>
    <name evidence="2" type="ORF">PS732_01475</name>
</gene>
<accession>A0ABD7VCW5</accession>
<dbReference type="EMBL" id="CABVIJ010000005">
    <property type="protein sequence ID" value="VVO73969.1"/>
    <property type="molecule type" value="Genomic_DNA"/>
</dbReference>
<dbReference type="Proteomes" id="UP000325779">
    <property type="component" value="Unassembled WGS sequence"/>
</dbReference>
<proteinExistence type="predicted"/>
<organism evidence="2 3">
    <name type="scientific">Pseudomonas fluorescens</name>
    <dbReference type="NCBI Taxonomy" id="294"/>
    <lineage>
        <taxon>Bacteria</taxon>
        <taxon>Pseudomonadati</taxon>
        <taxon>Pseudomonadota</taxon>
        <taxon>Gammaproteobacteria</taxon>
        <taxon>Pseudomonadales</taxon>
        <taxon>Pseudomonadaceae</taxon>
        <taxon>Pseudomonas</taxon>
    </lineage>
</organism>
<evidence type="ECO:0000313" key="3">
    <source>
        <dbReference type="Proteomes" id="UP000325779"/>
    </source>
</evidence>
<feature type="transmembrane region" description="Helical" evidence="1">
    <location>
        <begin position="86"/>
        <end position="106"/>
    </location>
</feature>
<protein>
    <recommendedName>
        <fullName evidence="4">Transmembrane protein</fullName>
    </recommendedName>
</protein>
<dbReference type="AlphaFoldDB" id="A0ABD7VCW5"/>
<feature type="transmembrane region" description="Helical" evidence="1">
    <location>
        <begin position="20"/>
        <end position="41"/>
    </location>
</feature>
<evidence type="ECO:0008006" key="4">
    <source>
        <dbReference type="Google" id="ProtNLM"/>
    </source>
</evidence>
<reference evidence="2 3" key="1">
    <citation type="submission" date="2019-09" db="EMBL/GenBank/DDBJ databases">
        <authorList>
            <person name="Chandra G."/>
            <person name="Truman W A."/>
        </authorList>
    </citation>
    <scope>NUCLEOTIDE SEQUENCE [LARGE SCALE GENOMIC DNA]</scope>
    <source>
        <strain evidence="2">PS732</strain>
    </source>
</reference>
<evidence type="ECO:0000313" key="2">
    <source>
        <dbReference type="EMBL" id="VVO73969.1"/>
    </source>
</evidence>
<keyword evidence="1" id="KW-0472">Membrane</keyword>